<gene>
    <name evidence="11" type="ORF">OWO01_00935</name>
</gene>
<feature type="transmembrane region" description="Helical" evidence="9">
    <location>
        <begin position="81"/>
        <end position="107"/>
    </location>
</feature>
<evidence type="ECO:0000256" key="5">
    <source>
        <dbReference type="ARBA" id="ARBA00022692"/>
    </source>
</evidence>
<evidence type="ECO:0000256" key="6">
    <source>
        <dbReference type="ARBA" id="ARBA00022970"/>
    </source>
</evidence>
<dbReference type="GO" id="GO:0006865">
    <property type="term" value="P:amino acid transport"/>
    <property type="evidence" value="ECO:0007669"/>
    <property type="project" value="UniProtKB-KW"/>
</dbReference>
<comment type="similarity">
    <text evidence="2">Belongs to the binding-protein-dependent transport system permease family. HisMQ subfamily.</text>
</comment>
<name>A0A9J6R8T3_9BACI</name>
<dbReference type="Pfam" id="PF00528">
    <property type="entry name" value="BPD_transp_1"/>
    <property type="match status" value="1"/>
</dbReference>
<feature type="transmembrane region" description="Helical" evidence="9">
    <location>
        <begin position="212"/>
        <end position="231"/>
    </location>
</feature>
<evidence type="ECO:0000256" key="2">
    <source>
        <dbReference type="ARBA" id="ARBA00010072"/>
    </source>
</evidence>
<evidence type="ECO:0000259" key="10">
    <source>
        <dbReference type="PROSITE" id="PS50928"/>
    </source>
</evidence>
<proteinExistence type="inferred from homology"/>
<dbReference type="CDD" id="cd06261">
    <property type="entry name" value="TM_PBP2"/>
    <property type="match status" value="1"/>
</dbReference>
<feature type="transmembrane region" description="Helical" evidence="9">
    <location>
        <begin position="259"/>
        <end position="282"/>
    </location>
</feature>
<keyword evidence="12" id="KW-1185">Reference proteome</keyword>
<keyword evidence="6" id="KW-0029">Amino-acid transport</keyword>
<evidence type="ECO:0000313" key="11">
    <source>
        <dbReference type="EMBL" id="MCZ0701774.1"/>
    </source>
</evidence>
<keyword evidence="5 9" id="KW-0812">Transmembrane</keyword>
<evidence type="ECO:0000256" key="9">
    <source>
        <dbReference type="RuleBase" id="RU363032"/>
    </source>
</evidence>
<dbReference type="InterPro" id="IPR010065">
    <property type="entry name" value="AA_ABC_transptr_permease_3TM"/>
</dbReference>
<dbReference type="Gene3D" id="1.10.3720.10">
    <property type="entry name" value="MetI-like"/>
    <property type="match status" value="1"/>
</dbReference>
<dbReference type="InterPro" id="IPR043429">
    <property type="entry name" value="ArtM/GltK/GlnP/TcyL/YhdX-like"/>
</dbReference>
<feature type="domain" description="ABC transmembrane type-1" evidence="10">
    <location>
        <begin position="86"/>
        <end position="378"/>
    </location>
</feature>
<dbReference type="PANTHER" id="PTHR30614">
    <property type="entry name" value="MEMBRANE COMPONENT OF AMINO ACID ABC TRANSPORTER"/>
    <property type="match status" value="1"/>
</dbReference>
<dbReference type="GO" id="GO:0022857">
    <property type="term" value="F:transmembrane transporter activity"/>
    <property type="evidence" value="ECO:0007669"/>
    <property type="project" value="InterPro"/>
</dbReference>
<keyword evidence="8 9" id="KW-0472">Membrane</keyword>
<comment type="subcellular location">
    <subcellularLocation>
        <location evidence="1 9">Cell membrane</location>
        <topology evidence="1 9">Multi-pass membrane protein</topology>
    </subcellularLocation>
</comment>
<dbReference type="PANTHER" id="PTHR30614:SF37">
    <property type="entry name" value="AMINO-ACID ABC TRANSPORTER PERMEASE PROTEIN YHDX-RELATED"/>
    <property type="match status" value="1"/>
</dbReference>
<feature type="transmembrane region" description="Helical" evidence="9">
    <location>
        <begin position="359"/>
        <end position="381"/>
    </location>
</feature>
<evidence type="ECO:0000256" key="7">
    <source>
        <dbReference type="ARBA" id="ARBA00022989"/>
    </source>
</evidence>
<accession>A0A9J6R8T3</accession>
<keyword evidence="3 9" id="KW-0813">Transport</keyword>
<evidence type="ECO:0000256" key="1">
    <source>
        <dbReference type="ARBA" id="ARBA00004651"/>
    </source>
</evidence>
<evidence type="ECO:0000313" key="12">
    <source>
        <dbReference type="Proteomes" id="UP001084197"/>
    </source>
</evidence>
<dbReference type="Proteomes" id="UP001084197">
    <property type="component" value="Unassembled WGS sequence"/>
</dbReference>
<feature type="transmembrane region" description="Helical" evidence="9">
    <location>
        <begin position="180"/>
        <end position="200"/>
    </location>
</feature>
<dbReference type="InterPro" id="IPR035906">
    <property type="entry name" value="MetI-like_sf"/>
</dbReference>
<dbReference type="GO" id="GO:0043190">
    <property type="term" value="C:ATP-binding cassette (ABC) transporter complex"/>
    <property type="evidence" value="ECO:0007669"/>
    <property type="project" value="InterPro"/>
</dbReference>
<feature type="transmembrane region" description="Helical" evidence="9">
    <location>
        <begin position="128"/>
        <end position="147"/>
    </location>
</feature>
<dbReference type="SUPFAM" id="SSF161098">
    <property type="entry name" value="MetI-like"/>
    <property type="match status" value="2"/>
</dbReference>
<organism evidence="11 12">
    <name type="scientific">Natronobacillus azotifigens</name>
    <dbReference type="NCBI Taxonomy" id="472978"/>
    <lineage>
        <taxon>Bacteria</taxon>
        <taxon>Bacillati</taxon>
        <taxon>Bacillota</taxon>
        <taxon>Bacilli</taxon>
        <taxon>Bacillales</taxon>
        <taxon>Bacillaceae</taxon>
        <taxon>Natronobacillus</taxon>
    </lineage>
</organism>
<evidence type="ECO:0000256" key="4">
    <source>
        <dbReference type="ARBA" id="ARBA00022475"/>
    </source>
</evidence>
<reference evidence="11" key="1">
    <citation type="submission" date="2022-11" db="EMBL/GenBank/DDBJ databases">
        <title>WGS of Natronobacillus azotifigens 24KS-1, an anaerobic diazotrophic haloalkaliphile from soda-rich habitats.</title>
        <authorList>
            <person name="Sorokin D.Y."/>
            <person name="Merkel A.Y."/>
        </authorList>
    </citation>
    <scope>NUCLEOTIDE SEQUENCE</scope>
    <source>
        <strain evidence="11">24KS-1</strain>
    </source>
</reference>
<evidence type="ECO:0000256" key="3">
    <source>
        <dbReference type="ARBA" id="ARBA00022448"/>
    </source>
</evidence>
<sequence length="390" mass="43351">MSKKIGVSTPFWRDNRIIPILFQFVFVSIVVALGWFLISNAIAGLNRLGINFGFHFLRRTASFNISEAMISYEPTDTYARAFLVGILSTIRIAVIGIILTTILGVFVGIARLSNNWLVKKLSGLYIEIFRNTPLLVQILIWYFAVILPLPQVQDSIRIGSFYFNNRGAAIPWFTAHEGTIIWIIIFVIGIVGAILMWKYQLTQQMKAGKRKYPFIWSIGTLFVFILLAFIVTQSGPANISTPELGTFNFSGGLRISPEFAAILIGLVMYTATYIAEIVRAGIQSVSKGQTEASKALGIKNSTMMRLVILPQAVRIIIPPVTSQYLNLTKNSSLAIAVGYQELVSVGGTAMNQSGHSVEIILIMIFVYSTISLTTSLFMNIFNKRSQIVER</sequence>
<keyword evidence="4" id="KW-1003">Cell membrane</keyword>
<dbReference type="PROSITE" id="PS50928">
    <property type="entry name" value="ABC_TM1"/>
    <property type="match status" value="1"/>
</dbReference>
<dbReference type="EMBL" id="JAPRAT010000001">
    <property type="protein sequence ID" value="MCZ0701774.1"/>
    <property type="molecule type" value="Genomic_DNA"/>
</dbReference>
<dbReference type="NCBIfam" id="TIGR01726">
    <property type="entry name" value="HEQRo_perm_3TM"/>
    <property type="match status" value="1"/>
</dbReference>
<feature type="transmembrane region" description="Helical" evidence="9">
    <location>
        <begin position="20"/>
        <end position="38"/>
    </location>
</feature>
<comment type="caution">
    <text evidence="11">The sequence shown here is derived from an EMBL/GenBank/DDBJ whole genome shotgun (WGS) entry which is preliminary data.</text>
</comment>
<dbReference type="InterPro" id="IPR000515">
    <property type="entry name" value="MetI-like"/>
</dbReference>
<protein>
    <submittedName>
        <fullName evidence="11">ABC transporter permease subunit</fullName>
    </submittedName>
</protein>
<keyword evidence="7 9" id="KW-1133">Transmembrane helix</keyword>
<dbReference type="RefSeq" id="WP_268778534.1">
    <property type="nucleotide sequence ID" value="NZ_JAPRAT010000001.1"/>
</dbReference>
<dbReference type="AlphaFoldDB" id="A0A9J6R8T3"/>
<evidence type="ECO:0000256" key="8">
    <source>
        <dbReference type="ARBA" id="ARBA00023136"/>
    </source>
</evidence>